<dbReference type="SUPFAM" id="SSF55729">
    <property type="entry name" value="Acyl-CoA N-acyltransferases (Nat)"/>
    <property type="match status" value="1"/>
</dbReference>
<dbReference type="GO" id="GO:0008999">
    <property type="term" value="F:protein-N-terminal-alanine acetyltransferase activity"/>
    <property type="evidence" value="ECO:0007669"/>
    <property type="project" value="TreeGrafter"/>
</dbReference>
<organism evidence="2 3">
    <name type="scientific">Galerina marginata (strain CBS 339.88)</name>
    <dbReference type="NCBI Taxonomy" id="685588"/>
    <lineage>
        <taxon>Eukaryota</taxon>
        <taxon>Fungi</taxon>
        <taxon>Dikarya</taxon>
        <taxon>Basidiomycota</taxon>
        <taxon>Agaricomycotina</taxon>
        <taxon>Agaricomycetes</taxon>
        <taxon>Agaricomycetidae</taxon>
        <taxon>Agaricales</taxon>
        <taxon>Agaricineae</taxon>
        <taxon>Strophariaceae</taxon>
        <taxon>Galerina</taxon>
    </lineage>
</organism>
<dbReference type="Gene3D" id="3.40.630.30">
    <property type="match status" value="1"/>
</dbReference>
<name>A0A067TS87_GALM3</name>
<dbReference type="EMBL" id="KL142369">
    <property type="protein sequence ID" value="KDR82774.1"/>
    <property type="molecule type" value="Genomic_DNA"/>
</dbReference>
<dbReference type="HOGENOM" id="CLU_013985_3_2_1"/>
<dbReference type="OrthoDB" id="630895at2759"/>
<reference evidence="3" key="1">
    <citation type="journal article" date="2014" name="Proc. Natl. Acad. Sci. U.S.A.">
        <title>Extensive sampling of basidiomycete genomes demonstrates inadequacy of the white-rot/brown-rot paradigm for wood decay fungi.</title>
        <authorList>
            <person name="Riley R."/>
            <person name="Salamov A.A."/>
            <person name="Brown D.W."/>
            <person name="Nagy L.G."/>
            <person name="Floudas D."/>
            <person name="Held B.W."/>
            <person name="Levasseur A."/>
            <person name="Lombard V."/>
            <person name="Morin E."/>
            <person name="Otillar R."/>
            <person name="Lindquist E.A."/>
            <person name="Sun H."/>
            <person name="LaButti K.M."/>
            <person name="Schmutz J."/>
            <person name="Jabbour D."/>
            <person name="Luo H."/>
            <person name="Baker S.E."/>
            <person name="Pisabarro A.G."/>
            <person name="Walton J.D."/>
            <person name="Blanchette R.A."/>
            <person name="Henrissat B."/>
            <person name="Martin F."/>
            <person name="Cullen D."/>
            <person name="Hibbett D.S."/>
            <person name="Grigoriev I.V."/>
        </authorList>
    </citation>
    <scope>NUCLEOTIDE SEQUENCE [LARGE SCALE GENOMIC DNA]</scope>
    <source>
        <strain evidence="3">CBS 339.88</strain>
    </source>
</reference>
<evidence type="ECO:0000259" key="1">
    <source>
        <dbReference type="PROSITE" id="PS51186"/>
    </source>
</evidence>
<dbReference type="GO" id="GO:1990189">
    <property type="term" value="F:protein N-terminal-serine acetyltransferase activity"/>
    <property type="evidence" value="ECO:0007669"/>
    <property type="project" value="TreeGrafter"/>
</dbReference>
<evidence type="ECO:0000313" key="2">
    <source>
        <dbReference type="EMBL" id="KDR82774.1"/>
    </source>
</evidence>
<feature type="domain" description="N-acetyltransferase" evidence="1">
    <location>
        <begin position="7"/>
        <end position="172"/>
    </location>
</feature>
<dbReference type="PROSITE" id="PS51186">
    <property type="entry name" value="GNAT"/>
    <property type="match status" value="1"/>
</dbReference>
<dbReference type="InterPro" id="IPR016181">
    <property type="entry name" value="Acyl_CoA_acyltransferase"/>
</dbReference>
<dbReference type="Pfam" id="PF13302">
    <property type="entry name" value="Acetyltransf_3"/>
    <property type="match status" value="1"/>
</dbReference>
<dbReference type="GO" id="GO:0005737">
    <property type="term" value="C:cytoplasm"/>
    <property type="evidence" value="ECO:0007669"/>
    <property type="project" value="TreeGrafter"/>
</dbReference>
<keyword evidence="3" id="KW-1185">Reference proteome</keyword>
<proteinExistence type="predicted"/>
<accession>A0A067TS87</accession>
<dbReference type="InterPro" id="IPR051908">
    <property type="entry name" value="Ribosomal_N-acetyltransferase"/>
</dbReference>
<dbReference type="PANTHER" id="PTHR43441">
    <property type="entry name" value="RIBOSOMAL-PROTEIN-SERINE ACETYLTRANSFERASE"/>
    <property type="match status" value="1"/>
</dbReference>
<dbReference type="Proteomes" id="UP000027222">
    <property type="component" value="Unassembled WGS sequence"/>
</dbReference>
<dbReference type="AlphaFoldDB" id="A0A067TS87"/>
<gene>
    <name evidence="2" type="ORF">GALMADRAFT_134333</name>
</gene>
<dbReference type="PANTHER" id="PTHR43441:SF11">
    <property type="entry name" value="RIBOSOMAL-PROTEIN-SERINE ACETYLTRANSFERASE"/>
    <property type="match status" value="1"/>
</dbReference>
<sequence length="196" mass="22555">MFITRRLRLRASKPSDADNLLALYNEESVVPWITEGYIVPKHATYIETINAFIASCLLSCVVEEIETGAFVGLSGFVGQGEGQAKNRNAVICIALMPQHWSKGYGYEVMSFLIDYAFRDMNMHRVSLTVFEGNERAMALYRRLGFVEEGRHRKIVWLKGSWRDTYYMGILEDEWAERQKLKTAIVDGKEIECNRQQ</sequence>
<protein>
    <recommendedName>
        <fullName evidence="1">N-acetyltransferase domain-containing protein</fullName>
    </recommendedName>
</protein>
<evidence type="ECO:0000313" key="3">
    <source>
        <dbReference type="Proteomes" id="UP000027222"/>
    </source>
</evidence>
<dbReference type="InterPro" id="IPR000182">
    <property type="entry name" value="GNAT_dom"/>
</dbReference>